<sequence>KKTPLDDLQERITNTIVTLENKVTPSEALSICSSGDGNMELISKAYNYVKSRKKTENFVGYIIDTIERMKKGRFNEPKSTVKTGFNNFEPRHKSERYSYLEEQCLLGQATEEERTEFNKMRGEV</sequence>
<evidence type="ECO:0000313" key="1">
    <source>
        <dbReference type="EMBL" id="MBC2477871.1"/>
    </source>
</evidence>
<comment type="caution">
    <text evidence="1">The sequence shown here is derived from an EMBL/GenBank/DDBJ whole genome shotgun (WGS) entry which is preliminary data.</text>
</comment>
<name>A0AAW3WGG7_CLOBE</name>
<organism evidence="1 2">
    <name type="scientific">Clostridium beijerinckii</name>
    <name type="common">Clostridium MP</name>
    <dbReference type="NCBI Taxonomy" id="1520"/>
    <lineage>
        <taxon>Bacteria</taxon>
        <taxon>Bacillati</taxon>
        <taxon>Bacillota</taxon>
        <taxon>Clostridia</taxon>
        <taxon>Eubacteriales</taxon>
        <taxon>Clostridiaceae</taxon>
        <taxon>Clostridium</taxon>
    </lineage>
</organism>
<dbReference type="AlphaFoldDB" id="A0AAW3WGG7"/>
<reference evidence="1" key="1">
    <citation type="submission" date="2020-04" db="EMBL/GenBank/DDBJ databases">
        <authorList>
            <person name="Brown S."/>
        </authorList>
    </citation>
    <scope>NUCLEOTIDE SEQUENCE</scope>
    <source>
        <strain evidence="1">DJ015</strain>
    </source>
</reference>
<dbReference type="EMBL" id="JABAGV010000135">
    <property type="protein sequence ID" value="MBC2477871.1"/>
    <property type="molecule type" value="Genomic_DNA"/>
</dbReference>
<accession>A0AAW3WGG7</accession>
<feature type="non-terminal residue" evidence="1">
    <location>
        <position position="1"/>
    </location>
</feature>
<dbReference type="RefSeq" id="WP_423220512.1">
    <property type="nucleotide sequence ID" value="NZ_JABAGV010000135.1"/>
</dbReference>
<proteinExistence type="predicted"/>
<dbReference type="Proteomes" id="UP001194098">
    <property type="component" value="Unassembled WGS sequence"/>
</dbReference>
<evidence type="ECO:0000313" key="2">
    <source>
        <dbReference type="Proteomes" id="UP001194098"/>
    </source>
</evidence>
<reference evidence="1" key="2">
    <citation type="journal article" date="2022" name="Nat. Biotechnol.">
        <title>Carbon-negative production of acetone and isopropanol by gas fermentation at industrial pilot scale.</title>
        <authorList>
            <person name="Liew F.E."/>
            <person name="Nogle R."/>
            <person name="Abdalla T."/>
            <person name="Rasor B.J."/>
            <person name="Canter C."/>
            <person name="Jensen R.O."/>
            <person name="Wang L."/>
            <person name="Strutz J."/>
            <person name="Chirania P."/>
            <person name="De Tissera S."/>
            <person name="Mueller A.P."/>
            <person name="Ruan Z."/>
            <person name="Gao A."/>
            <person name="Tran L."/>
            <person name="Engle N.L."/>
            <person name="Bromley J.C."/>
            <person name="Daniell J."/>
            <person name="Conrado R."/>
            <person name="Tschaplinski T.J."/>
            <person name="Giannone R.J."/>
            <person name="Hettich R.L."/>
            <person name="Karim A.S."/>
            <person name="Simpson S.D."/>
            <person name="Brown S.D."/>
            <person name="Leang C."/>
            <person name="Jewett M.C."/>
            <person name="Kopke M."/>
        </authorList>
    </citation>
    <scope>NUCLEOTIDE SEQUENCE</scope>
    <source>
        <strain evidence="1">DJ015</strain>
    </source>
</reference>
<gene>
    <name evidence="1" type="ORF">HGI39_24950</name>
</gene>
<protein>
    <submittedName>
        <fullName evidence="1">Uncharacterized protein</fullName>
    </submittedName>
</protein>